<dbReference type="Proteomes" id="UP000694558">
    <property type="component" value="Chromosome 11"/>
</dbReference>
<dbReference type="Ensembl" id="ENSSMAT00000002531.2">
    <property type="protein sequence ID" value="ENSSMAP00000002488.2"/>
    <property type="gene ID" value="ENSSMAG00000001559.2"/>
</dbReference>
<protein>
    <submittedName>
        <fullName evidence="1">Uncharacterized protein</fullName>
    </submittedName>
</protein>
<dbReference type="Gene3D" id="3.30.780.10">
    <property type="entry name" value="SUI1-like domain"/>
    <property type="match status" value="1"/>
</dbReference>
<sequence>MAVSFTLRSIMLRRSLHGAFSLHRRTRGPPVAGVGLRFVCDAAPEEKKMAVIESVEEYSFVERLIPLSRVPAPPHHAGPTPSGWMPPADSPPPLFSTSAVKHSPWWFQVIAIRNDTGRATLEFAW</sequence>
<reference evidence="1" key="1">
    <citation type="submission" date="2023-05" db="EMBL/GenBank/DDBJ databases">
        <title>High-quality long-read genome of Scophthalmus maximus.</title>
        <authorList>
            <person name="Lien S."/>
            <person name="Martinez P."/>
        </authorList>
    </citation>
    <scope>NUCLEOTIDE SEQUENCE [LARGE SCALE GENOMIC DNA]</scope>
</reference>
<dbReference type="AlphaFoldDB" id="A0A8D2ZHY1"/>
<accession>A0A8D2ZHY1</accession>
<proteinExistence type="predicted"/>
<evidence type="ECO:0000313" key="1">
    <source>
        <dbReference type="Ensembl" id="ENSSMAP00000002488.2"/>
    </source>
</evidence>
<evidence type="ECO:0000313" key="2">
    <source>
        <dbReference type="Proteomes" id="UP000694558"/>
    </source>
</evidence>
<dbReference type="GeneTree" id="ENSGT01110000269498"/>
<reference evidence="1" key="2">
    <citation type="submission" date="2025-08" db="UniProtKB">
        <authorList>
            <consortium name="Ensembl"/>
        </authorList>
    </citation>
    <scope>IDENTIFICATION</scope>
</reference>
<name>A0A8D2ZHY1_SCOMX</name>
<organism evidence="1 2">
    <name type="scientific">Scophthalmus maximus</name>
    <name type="common">Turbot</name>
    <name type="synonym">Psetta maxima</name>
    <dbReference type="NCBI Taxonomy" id="52904"/>
    <lineage>
        <taxon>Eukaryota</taxon>
        <taxon>Metazoa</taxon>
        <taxon>Chordata</taxon>
        <taxon>Craniata</taxon>
        <taxon>Vertebrata</taxon>
        <taxon>Euteleostomi</taxon>
        <taxon>Actinopterygii</taxon>
        <taxon>Neopterygii</taxon>
        <taxon>Teleostei</taxon>
        <taxon>Neoteleostei</taxon>
        <taxon>Acanthomorphata</taxon>
        <taxon>Carangaria</taxon>
        <taxon>Pleuronectiformes</taxon>
        <taxon>Pleuronectoidei</taxon>
        <taxon>Scophthalmidae</taxon>
        <taxon>Scophthalmus</taxon>
    </lineage>
</organism>